<evidence type="ECO:0000256" key="7">
    <source>
        <dbReference type="ARBA" id="ARBA00022781"/>
    </source>
</evidence>
<dbReference type="AlphaFoldDB" id="A0A075WQY0"/>
<keyword evidence="7 14" id="KW-0375">Hydrogen ion transport</keyword>
<reference evidence="17 18" key="1">
    <citation type="journal article" date="2015" name="Genome Announc.">
        <title>Genome Sequence of a Sulfate-Reducing Thermophilic Bacterium, Thermodesulfobacterium commune DSM 2178T (Phylum Thermodesulfobacteria).</title>
        <authorList>
            <person name="Bhatnagar S."/>
            <person name="Badger J.H."/>
            <person name="Madupu R."/>
            <person name="Khouri H.M."/>
            <person name="O'Connor E.M."/>
            <person name="Robb F.T."/>
            <person name="Ward N.L."/>
            <person name="Eisen J.A."/>
        </authorList>
    </citation>
    <scope>NUCLEOTIDE SEQUENCE [LARGE SCALE GENOMIC DNA]</scope>
    <source>
        <strain evidence="17 18">DSM 2178</strain>
    </source>
</reference>
<dbReference type="OrthoDB" id="5296711at2"/>
<evidence type="ECO:0000313" key="17">
    <source>
        <dbReference type="EMBL" id="AIH03360.1"/>
    </source>
</evidence>
<evidence type="ECO:0000256" key="11">
    <source>
        <dbReference type="ARBA" id="ARBA00023136"/>
    </source>
</evidence>
<evidence type="ECO:0000256" key="4">
    <source>
        <dbReference type="ARBA" id="ARBA00022475"/>
    </source>
</evidence>
<comment type="function">
    <text evidence="14">Key component of the F(0) channel; it plays a direct role in translocation across the membrane. A homomeric c-ring of between 10-14 subunits forms the central stalk rotor element with the F(1) delta and epsilon subunits.</text>
</comment>
<dbReference type="PANTHER" id="PTHR10031">
    <property type="entry name" value="ATP SYNTHASE LIPID-BINDING PROTEIN, MITOCHONDRIAL"/>
    <property type="match status" value="1"/>
</dbReference>
<dbReference type="InterPro" id="IPR002379">
    <property type="entry name" value="ATPase_proteolipid_c-like_dom"/>
</dbReference>
<dbReference type="PROSITE" id="PS00605">
    <property type="entry name" value="ATPASE_C"/>
    <property type="match status" value="1"/>
</dbReference>
<evidence type="ECO:0000259" key="16">
    <source>
        <dbReference type="Pfam" id="PF00137"/>
    </source>
</evidence>
<feature type="domain" description="V-ATPase proteolipid subunit C-like" evidence="16">
    <location>
        <begin position="43"/>
        <end position="106"/>
    </location>
</feature>
<proteinExistence type="inferred from homology"/>
<dbReference type="GO" id="GO:0005886">
    <property type="term" value="C:plasma membrane"/>
    <property type="evidence" value="ECO:0007669"/>
    <property type="project" value="UniProtKB-SubCell"/>
</dbReference>
<dbReference type="STRING" id="289377.HL41_00075"/>
<dbReference type="HOGENOM" id="CLU_148047_0_0_0"/>
<evidence type="ECO:0000256" key="8">
    <source>
        <dbReference type="ARBA" id="ARBA00022989"/>
    </source>
</evidence>
<sequence length="124" mass="12539">MRKWMVLGLLGLVALLSANPALAEEVGAAKMVTGFGFFAAIVLASGVGVGLAALGCGIGMGHATRGACEGIARNPELAGRLTVTMILGIALIESLTIYALVIALILLYANPVLPKLIQILGLGA</sequence>
<dbReference type="PaxDb" id="289377-HL41_00075"/>
<keyword evidence="4 14" id="KW-1003">Cell membrane</keyword>
<comment type="function">
    <text evidence="13 14">F(1)F(0) ATP synthase produces ATP from ADP in the presence of a proton or sodium gradient. F-type ATPases consist of two structural domains, F(1) containing the extramembraneous catalytic core and F(0) containing the membrane proton channel, linked together by a central stalk and a peripheral stalk. During catalysis, ATP synthesis in the catalytic domain of F(1) is coupled via a rotary mechanism of the central stalk subunits to proton translocation.</text>
</comment>
<feature type="transmembrane region" description="Helical" evidence="14">
    <location>
        <begin position="81"/>
        <end position="109"/>
    </location>
</feature>
<evidence type="ECO:0000256" key="2">
    <source>
        <dbReference type="ARBA" id="ARBA00006704"/>
    </source>
</evidence>
<dbReference type="EMBL" id="CP008796">
    <property type="protein sequence ID" value="AIH03360.1"/>
    <property type="molecule type" value="Genomic_DNA"/>
</dbReference>
<dbReference type="PRINTS" id="PR00124">
    <property type="entry name" value="ATPASEC"/>
</dbReference>
<comment type="similarity">
    <text evidence="2 14">Belongs to the ATPase C chain family.</text>
</comment>
<dbReference type="InterPro" id="IPR020537">
    <property type="entry name" value="ATP_synth_F0_csu_DDCD_BS"/>
</dbReference>
<dbReference type="KEGG" id="tcm:HL41_00075"/>
<evidence type="ECO:0000256" key="3">
    <source>
        <dbReference type="ARBA" id="ARBA00022448"/>
    </source>
</evidence>
<feature type="site" description="Reversibly protonated during proton transport" evidence="14">
    <location>
        <position position="93"/>
    </location>
</feature>
<dbReference type="Pfam" id="PF00137">
    <property type="entry name" value="ATP-synt_C"/>
    <property type="match status" value="1"/>
</dbReference>
<dbReference type="GO" id="GO:0008289">
    <property type="term" value="F:lipid binding"/>
    <property type="evidence" value="ECO:0007669"/>
    <property type="project" value="UniProtKB-KW"/>
</dbReference>
<dbReference type="InterPro" id="IPR038662">
    <property type="entry name" value="ATP_synth_F0_csu_sf"/>
</dbReference>
<evidence type="ECO:0000256" key="9">
    <source>
        <dbReference type="ARBA" id="ARBA00023065"/>
    </source>
</evidence>
<dbReference type="InterPro" id="IPR035921">
    <property type="entry name" value="F/V-ATP_Csub_sf"/>
</dbReference>
<keyword evidence="6 14" id="KW-0812">Transmembrane</keyword>
<keyword evidence="18" id="KW-1185">Reference proteome</keyword>
<evidence type="ECO:0000313" key="18">
    <source>
        <dbReference type="Proteomes" id="UP000028481"/>
    </source>
</evidence>
<evidence type="ECO:0000256" key="1">
    <source>
        <dbReference type="ARBA" id="ARBA00004651"/>
    </source>
</evidence>
<dbReference type="Gene3D" id="1.20.20.10">
    <property type="entry name" value="F1F0 ATP synthase subunit C"/>
    <property type="match status" value="1"/>
</dbReference>
<keyword evidence="12 14" id="KW-0066">ATP synthesis</keyword>
<keyword evidence="9 14" id="KW-0406">Ion transport</keyword>
<dbReference type="CDD" id="cd18121">
    <property type="entry name" value="ATP-synt_Fo_c"/>
    <property type="match status" value="1"/>
</dbReference>
<keyword evidence="15" id="KW-0732">Signal</keyword>
<keyword evidence="5 14" id="KW-0138">CF(0)</keyword>
<gene>
    <name evidence="14" type="primary">atpE</name>
    <name evidence="17" type="ORF">HL41_00075</name>
</gene>
<feature type="chain" id="PRO_5001711094" description="ATP synthase subunit c" evidence="15">
    <location>
        <begin position="24"/>
        <end position="124"/>
    </location>
</feature>
<dbReference type="InterPro" id="IPR000454">
    <property type="entry name" value="ATP_synth_F0_csu"/>
</dbReference>
<feature type="transmembrane region" description="Helical" evidence="14">
    <location>
        <begin position="33"/>
        <end position="60"/>
    </location>
</feature>
<dbReference type="GO" id="GO:0033177">
    <property type="term" value="C:proton-transporting two-sector ATPase complex, proton-transporting domain"/>
    <property type="evidence" value="ECO:0007669"/>
    <property type="project" value="InterPro"/>
</dbReference>
<dbReference type="GO" id="GO:0045259">
    <property type="term" value="C:proton-transporting ATP synthase complex"/>
    <property type="evidence" value="ECO:0007669"/>
    <property type="project" value="UniProtKB-KW"/>
</dbReference>
<keyword evidence="11 14" id="KW-0472">Membrane</keyword>
<evidence type="ECO:0000256" key="13">
    <source>
        <dbReference type="ARBA" id="ARBA00025198"/>
    </source>
</evidence>
<dbReference type="SUPFAM" id="SSF81333">
    <property type="entry name" value="F1F0 ATP synthase subunit C"/>
    <property type="match status" value="1"/>
</dbReference>
<protein>
    <recommendedName>
        <fullName evidence="14">ATP synthase subunit c</fullName>
    </recommendedName>
    <alternativeName>
        <fullName evidence="14">ATP synthase F(0) sector subunit c</fullName>
    </alternativeName>
    <alternativeName>
        <fullName evidence="14">F-type ATPase subunit c</fullName>
        <shortName evidence="14">F-ATPase subunit c</shortName>
    </alternativeName>
    <alternativeName>
        <fullName evidence="14">Lipid-binding protein</fullName>
    </alternativeName>
</protein>
<dbReference type="GO" id="GO:0046933">
    <property type="term" value="F:proton-transporting ATP synthase activity, rotational mechanism"/>
    <property type="evidence" value="ECO:0007669"/>
    <property type="project" value="UniProtKB-UniRule"/>
</dbReference>
<evidence type="ECO:0000256" key="14">
    <source>
        <dbReference type="HAMAP-Rule" id="MF_01396"/>
    </source>
</evidence>
<dbReference type="Proteomes" id="UP000028481">
    <property type="component" value="Chromosome"/>
</dbReference>
<evidence type="ECO:0000256" key="6">
    <source>
        <dbReference type="ARBA" id="ARBA00022692"/>
    </source>
</evidence>
<keyword evidence="3 14" id="KW-0813">Transport</keyword>
<dbReference type="HAMAP" id="MF_01396">
    <property type="entry name" value="ATP_synth_c_bact"/>
    <property type="match status" value="1"/>
</dbReference>
<evidence type="ECO:0000256" key="12">
    <source>
        <dbReference type="ARBA" id="ARBA00023310"/>
    </source>
</evidence>
<dbReference type="eggNOG" id="COG0636">
    <property type="taxonomic scope" value="Bacteria"/>
</dbReference>
<name>A0A075WQY0_9BACT</name>
<organism evidence="17 18">
    <name type="scientific">Thermodesulfobacterium commune DSM 2178</name>
    <dbReference type="NCBI Taxonomy" id="289377"/>
    <lineage>
        <taxon>Bacteria</taxon>
        <taxon>Pseudomonadati</taxon>
        <taxon>Thermodesulfobacteriota</taxon>
        <taxon>Thermodesulfobacteria</taxon>
        <taxon>Thermodesulfobacteriales</taxon>
        <taxon>Thermodesulfobacteriaceae</taxon>
        <taxon>Thermodesulfobacterium</taxon>
    </lineage>
</organism>
<comment type="subcellular location">
    <subcellularLocation>
        <location evidence="1 14">Cell membrane</location>
        <topology evidence="1 14">Multi-pass membrane protein</topology>
    </subcellularLocation>
</comment>
<dbReference type="InterPro" id="IPR005953">
    <property type="entry name" value="ATP_synth_csu_bac/chlpt"/>
</dbReference>
<dbReference type="PANTHER" id="PTHR10031:SF0">
    <property type="entry name" value="ATPASE PROTEIN 9"/>
    <property type="match status" value="1"/>
</dbReference>
<dbReference type="RefSeq" id="WP_022855588.1">
    <property type="nucleotide sequence ID" value="NZ_CP008796.1"/>
</dbReference>
<dbReference type="NCBIfam" id="TIGR01260">
    <property type="entry name" value="ATP_synt_c"/>
    <property type="match status" value="1"/>
</dbReference>
<evidence type="ECO:0000256" key="15">
    <source>
        <dbReference type="SAM" id="SignalP"/>
    </source>
</evidence>
<keyword evidence="10 14" id="KW-0446">Lipid-binding</keyword>
<accession>A0A075WQY0</accession>
<keyword evidence="8 14" id="KW-1133">Transmembrane helix</keyword>
<evidence type="ECO:0000256" key="5">
    <source>
        <dbReference type="ARBA" id="ARBA00022547"/>
    </source>
</evidence>
<evidence type="ECO:0000256" key="10">
    <source>
        <dbReference type="ARBA" id="ARBA00023121"/>
    </source>
</evidence>
<feature type="signal peptide" evidence="15">
    <location>
        <begin position="1"/>
        <end position="23"/>
    </location>
</feature>
<dbReference type="FunFam" id="1.20.20.10:FF:000002">
    <property type="entry name" value="ATP synthase subunit c"/>
    <property type="match status" value="1"/>
</dbReference>